<comment type="caution">
    <text evidence="2">The sequence shown here is derived from an EMBL/GenBank/DDBJ whole genome shotgun (WGS) entry which is preliminary data.</text>
</comment>
<dbReference type="AlphaFoldDB" id="A0A9Q1BUI0"/>
<reference evidence="2" key="1">
    <citation type="submission" date="2021-10" db="EMBL/GenBank/DDBJ databases">
        <title>Tropical sea cucumber genome reveals ecological adaptation and Cuvierian tubules defense mechanism.</title>
        <authorList>
            <person name="Chen T."/>
        </authorList>
    </citation>
    <scope>NUCLEOTIDE SEQUENCE</scope>
    <source>
        <strain evidence="2">Nanhai2018</strain>
        <tissue evidence="2">Muscle</tissue>
    </source>
</reference>
<feature type="transmembrane region" description="Helical" evidence="1">
    <location>
        <begin position="25"/>
        <end position="46"/>
    </location>
</feature>
<protein>
    <submittedName>
        <fullName evidence="2">Uncharacterized protein</fullName>
    </submittedName>
</protein>
<proteinExistence type="predicted"/>
<keyword evidence="1" id="KW-1133">Transmembrane helix</keyword>
<name>A0A9Q1BUI0_HOLLE</name>
<sequence length="51" mass="6059">MCLNLFLIWEIGHLKSTLLKNGISYHFHSDLSLLSALLNVFLRLIFFKQYF</sequence>
<dbReference type="Proteomes" id="UP001152320">
    <property type="component" value="Chromosome 11"/>
</dbReference>
<evidence type="ECO:0000313" key="2">
    <source>
        <dbReference type="EMBL" id="KAJ8033010.1"/>
    </source>
</evidence>
<keyword evidence="1" id="KW-0812">Transmembrane</keyword>
<organism evidence="2 3">
    <name type="scientific">Holothuria leucospilota</name>
    <name type="common">Black long sea cucumber</name>
    <name type="synonym">Mertensiothuria leucospilota</name>
    <dbReference type="NCBI Taxonomy" id="206669"/>
    <lineage>
        <taxon>Eukaryota</taxon>
        <taxon>Metazoa</taxon>
        <taxon>Echinodermata</taxon>
        <taxon>Eleutherozoa</taxon>
        <taxon>Echinozoa</taxon>
        <taxon>Holothuroidea</taxon>
        <taxon>Aspidochirotacea</taxon>
        <taxon>Aspidochirotida</taxon>
        <taxon>Holothuriidae</taxon>
        <taxon>Holothuria</taxon>
    </lineage>
</organism>
<keyword evidence="1" id="KW-0472">Membrane</keyword>
<dbReference type="EMBL" id="JAIZAY010000011">
    <property type="protein sequence ID" value="KAJ8033010.1"/>
    <property type="molecule type" value="Genomic_DNA"/>
</dbReference>
<accession>A0A9Q1BUI0</accession>
<evidence type="ECO:0000256" key="1">
    <source>
        <dbReference type="SAM" id="Phobius"/>
    </source>
</evidence>
<gene>
    <name evidence="2" type="ORF">HOLleu_23125</name>
</gene>
<keyword evidence="3" id="KW-1185">Reference proteome</keyword>
<evidence type="ECO:0000313" key="3">
    <source>
        <dbReference type="Proteomes" id="UP001152320"/>
    </source>
</evidence>